<gene>
    <name evidence="2" type="ORF">K504DRAFT_91461</name>
</gene>
<dbReference type="Proteomes" id="UP000799428">
    <property type="component" value="Unassembled WGS sequence"/>
</dbReference>
<accession>A0A6G1JXZ3</accession>
<reference evidence="2" key="1">
    <citation type="journal article" date="2020" name="Stud. Mycol.">
        <title>101 Dothideomycetes genomes: a test case for predicting lifestyles and emergence of pathogens.</title>
        <authorList>
            <person name="Haridas S."/>
            <person name="Albert R."/>
            <person name="Binder M."/>
            <person name="Bloem J."/>
            <person name="Labutti K."/>
            <person name="Salamov A."/>
            <person name="Andreopoulos B."/>
            <person name="Baker S."/>
            <person name="Barry K."/>
            <person name="Bills G."/>
            <person name="Bluhm B."/>
            <person name="Cannon C."/>
            <person name="Castanera R."/>
            <person name="Culley D."/>
            <person name="Daum C."/>
            <person name="Ezra D."/>
            <person name="Gonzalez J."/>
            <person name="Henrissat B."/>
            <person name="Kuo A."/>
            <person name="Liang C."/>
            <person name="Lipzen A."/>
            <person name="Lutzoni F."/>
            <person name="Magnuson J."/>
            <person name="Mondo S."/>
            <person name="Nolan M."/>
            <person name="Ohm R."/>
            <person name="Pangilinan J."/>
            <person name="Park H.-J."/>
            <person name="Ramirez L."/>
            <person name="Alfaro M."/>
            <person name="Sun H."/>
            <person name="Tritt A."/>
            <person name="Yoshinaga Y."/>
            <person name="Zwiers L.-H."/>
            <person name="Turgeon B."/>
            <person name="Goodwin S."/>
            <person name="Spatafora J."/>
            <person name="Crous P."/>
            <person name="Grigoriev I."/>
        </authorList>
    </citation>
    <scope>NUCLEOTIDE SEQUENCE</scope>
    <source>
        <strain evidence="2">CBS 279.74</strain>
    </source>
</reference>
<evidence type="ECO:0000256" key="1">
    <source>
        <dbReference type="SAM" id="MobiDB-lite"/>
    </source>
</evidence>
<feature type="region of interest" description="Disordered" evidence="1">
    <location>
        <begin position="1"/>
        <end position="23"/>
    </location>
</feature>
<name>A0A6G1JXZ3_9PLEO</name>
<dbReference type="EMBL" id="MU005778">
    <property type="protein sequence ID" value="KAF2705479.1"/>
    <property type="molecule type" value="Genomic_DNA"/>
</dbReference>
<organism evidence="2 3">
    <name type="scientific">Pleomassaria siparia CBS 279.74</name>
    <dbReference type="NCBI Taxonomy" id="1314801"/>
    <lineage>
        <taxon>Eukaryota</taxon>
        <taxon>Fungi</taxon>
        <taxon>Dikarya</taxon>
        <taxon>Ascomycota</taxon>
        <taxon>Pezizomycotina</taxon>
        <taxon>Dothideomycetes</taxon>
        <taxon>Pleosporomycetidae</taxon>
        <taxon>Pleosporales</taxon>
        <taxon>Pleomassariaceae</taxon>
        <taxon>Pleomassaria</taxon>
    </lineage>
</organism>
<dbReference type="AlphaFoldDB" id="A0A6G1JXZ3"/>
<evidence type="ECO:0000313" key="3">
    <source>
        <dbReference type="Proteomes" id="UP000799428"/>
    </source>
</evidence>
<proteinExistence type="predicted"/>
<protein>
    <submittedName>
        <fullName evidence="2">Uncharacterized protein</fullName>
    </submittedName>
</protein>
<sequence length="135" mass="15104">MSAVDPECAPPGEGKPSGLSPRHQGCFGLRRLRKCLRTPRRRRRRRRMGVDVSVGDAHLTLTPTALPFFRCGLLISTIPAFPCRRAHSWASWGVKADVRLLSWARGRSSDSMPPRRPPAVCYSSLTRPESLFSSY</sequence>
<keyword evidence="3" id="KW-1185">Reference proteome</keyword>
<evidence type="ECO:0000313" key="2">
    <source>
        <dbReference type="EMBL" id="KAF2705479.1"/>
    </source>
</evidence>